<comment type="similarity">
    <text evidence="2">Belongs to the glycosyl hydrolase 20 family.</text>
</comment>
<dbReference type="GO" id="GO:0004563">
    <property type="term" value="F:beta-N-acetylhexosaminidase activity"/>
    <property type="evidence" value="ECO:0007669"/>
    <property type="project" value="UniProtKB-EC"/>
</dbReference>
<feature type="domain" description="Beta-hexosaminidase bacterial type N-terminal" evidence="9">
    <location>
        <begin position="71"/>
        <end position="202"/>
    </location>
</feature>
<evidence type="ECO:0000259" key="9">
    <source>
        <dbReference type="Pfam" id="PF02838"/>
    </source>
</evidence>
<dbReference type="AlphaFoldDB" id="W8F9T4"/>
<keyword evidence="12" id="KW-1185">Reference proteome</keyword>
<dbReference type="GO" id="GO:0030203">
    <property type="term" value="P:glycosaminoglycan metabolic process"/>
    <property type="evidence" value="ECO:0007669"/>
    <property type="project" value="TreeGrafter"/>
</dbReference>
<dbReference type="Pfam" id="PF13290">
    <property type="entry name" value="CHB_HEX_C_1"/>
    <property type="match status" value="1"/>
</dbReference>
<dbReference type="Pfam" id="PF00754">
    <property type="entry name" value="F5_F8_type_C"/>
    <property type="match status" value="1"/>
</dbReference>
<evidence type="ECO:0000256" key="5">
    <source>
        <dbReference type="ARBA" id="ARBA00023295"/>
    </source>
</evidence>
<name>W8F9T4_9BACT</name>
<feature type="domain" description="GH29D-like beta-sandwich" evidence="10">
    <location>
        <begin position="599"/>
        <end position="656"/>
    </location>
</feature>
<dbReference type="KEGG" id="hsw:Hsw_2840"/>
<dbReference type="PANTHER" id="PTHR22600:SF57">
    <property type="entry name" value="BETA-N-ACETYLHEXOSAMINIDASE"/>
    <property type="match status" value="1"/>
</dbReference>
<comment type="catalytic activity">
    <reaction evidence="1">
        <text>Hydrolysis of terminal non-reducing N-acetyl-D-hexosamine residues in N-acetyl-beta-D-hexosaminides.</text>
        <dbReference type="EC" id="3.2.1.52"/>
    </reaction>
</comment>
<dbReference type="Pfam" id="PF00728">
    <property type="entry name" value="Glyco_hydro_20"/>
    <property type="match status" value="1"/>
</dbReference>
<dbReference type="STRING" id="1227739.Hsw_2840"/>
<evidence type="ECO:0000256" key="3">
    <source>
        <dbReference type="ARBA" id="ARBA00012663"/>
    </source>
</evidence>
<sequence>MAKRLVIAPLSPNNGASQLQQSFLPLLLYSTFFVKKKIRVSLAVLLGLGGGIGLAGAPASAQPASVNRSALSIIPQPVRLTAGSGSFAVTPATKIYVDPKNEELRRIGEVLSQDLQRAAGVQLPVVTAPSGRPGPGSIFLMLRQPLDSLGTEGYMLSVQPTQVVLAAGKPQGVFLGLQTIRQLLPTQRSAMAVRLPALEVVDKPRYQWRGMHLDVSRHFFPVEFVKRYIDYLARHKMNTFHWHLTDDQGWRIEIKKYPRLTSVGGWRDGTLIGHYTDQPHQFDNIRYGGFYTQEQIKEVVQYAQDRYITVVPEIEMPGHAVAALAAYPELSCTGGPFKVERLWGVFDDIFCAGNEQTFTFLQDVLTEVMPLFPGNIVHIGGDEAPKTRWHECPKCQARMKAENLRDEHELQSYFVQRIEKFVNSRGKSIIGWDEILEGGLAPNAAVMSWRGMEGGTMAARQQHNVVMTPGSHAYFDHAQGEASLEPLSFGGYLPLSKVYSFEPTPKELTAAEQQYILGAQANIWTEYIPTEQQVEYMAFPRMSALAEVLWTPARQRSWPDFQQRMQQQYRRYEAWGATYSRSAFNVRQQLALDPARRTTLVTLQTDAAGPQIMYTLDGSTPTAVSRVYTQPFPVSSSAVIKAASFEKGKLMGKVTTREVMMHKAFATPVTLTNEPNKSYKGTGPVTLVDGQKGSTNHADGQWLGFYGTDLVATLDLQKATEINTVTSTFLRAAGSGILLPTNVEVAVSEDGKTYRTVYSAPVPAQATQAKPTSSEVRADVQKTMARFIRITARNAQAVGASKPETWLFAGEIVVQ</sequence>
<dbReference type="InterPro" id="IPR015883">
    <property type="entry name" value="Glyco_hydro_20_cat"/>
</dbReference>
<keyword evidence="5 11" id="KW-0326">Glycosidase</keyword>
<feature type="active site" description="Proton donor" evidence="6">
    <location>
        <position position="383"/>
    </location>
</feature>
<proteinExistence type="inferred from homology"/>
<dbReference type="SUPFAM" id="SSF49785">
    <property type="entry name" value="Galactose-binding domain-like"/>
    <property type="match status" value="1"/>
</dbReference>
<evidence type="ECO:0000259" key="10">
    <source>
        <dbReference type="Pfam" id="PF13290"/>
    </source>
</evidence>
<dbReference type="GO" id="GO:0005975">
    <property type="term" value="P:carbohydrate metabolic process"/>
    <property type="evidence" value="ECO:0007669"/>
    <property type="project" value="InterPro"/>
</dbReference>
<reference evidence="11 12" key="1">
    <citation type="submission" date="2014-01" db="EMBL/GenBank/DDBJ databases">
        <title>Complete genome sequence of ionizing-radiation resistance bacterium Hymenobacter swuensis DY53.</title>
        <authorList>
            <person name="Jung J.-H."/>
            <person name="Jeong S.-W."/>
            <person name="Joe M.-H."/>
            <person name="Cho y.-j."/>
            <person name="Kim M.-K."/>
            <person name="Lim S.-Y."/>
        </authorList>
    </citation>
    <scope>NUCLEOTIDE SEQUENCE [LARGE SCALE GENOMIC DNA]</scope>
    <source>
        <strain evidence="11 12">DY53</strain>
    </source>
</reference>
<evidence type="ECO:0000256" key="4">
    <source>
        <dbReference type="ARBA" id="ARBA00022801"/>
    </source>
</evidence>
<evidence type="ECO:0000256" key="6">
    <source>
        <dbReference type="PIRSR" id="PIRSR625705-1"/>
    </source>
</evidence>
<dbReference type="InterPro" id="IPR059177">
    <property type="entry name" value="GH29D-like_dom"/>
</dbReference>
<dbReference type="InterPro" id="IPR029018">
    <property type="entry name" value="Hex-like_dom2"/>
</dbReference>
<evidence type="ECO:0000313" key="12">
    <source>
        <dbReference type="Proteomes" id="UP000019423"/>
    </source>
</evidence>
<dbReference type="CDD" id="cd06563">
    <property type="entry name" value="GH20_chitobiase-like"/>
    <property type="match status" value="1"/>
</dbReference>
<dbReference type="InterPro" id="IPR025705">
    <property type="entry name" value="Beta_hexosaminidase_sua/sub"/>
</dbReference>
<feature type="domain" description="Glycoside hydrolase family 20 catalytic" evidence="7">
    <location>
        <begin position="206"/>
        <end position="552"/>
    </location>
</feature>
<dbReference type="SUPFAM" id="SSF55545">
    <property type="entry name" value="beta-N-acetylhexosaminidase-like domain"/>
    <property type="match status" value="1"/>
</dbReference>
<dbReference type="Pfam" id="PF02838">
    <property type="entry name" value="Glyco_hydro_20b"/>
    <property type="match status" value="1"/>
</dbReference>
<dbReference type="InterPro" id="IPR015882">
    <property type="entry name" value="HEX_bac_N"/>
</dbReference>
<dbReference type="eggNOG" id="COG3525">
    <property type="taxonomic scope" value="Bacteria"/>
</dbReference>
<dbReference type="EMBL" id="CP007145">
    <property type="protein sequence ID" value="AHJ98435.1"/>
    <property type="molecule type" value="Genomic_DNA"/>
</dbReference>
<protein>
    <recommendedName>
        <fullName evidence="3">beta-N-acetylhexosaminidase</fullName>
        <ecNumber evidence="3">3.2.1.52</ecNumber>
    </recommendedName>
</protein>
<accession>W8F9T4</accession>
<dbReference type="Gene3D" id="3.30.379.10">
    <property type="entry name" value="Chitobiase/beta-hexosaminidase domain 2-like"/>
    <property type="match status" value="1"/>
</dbReference>
<dbReference type="HOGENOM" id="CLU_007082_5_0_10"/>
<feature type="domain" description="F5/8 type C" evidence="8">
    <location>
        <begin position="683"/>
        <end position="794"/>
    </location>
</feature>
<dbReference type="SUPFAM" id="SSF51445">
    <property type="entry name" value="(Trans)glycosidases"/>
    <property type="match status" value="1"/>
</dbReference>
<organism evidence="11 12">
    <name type="scientific">Hymenobacter swuensis DY53</name>
    <dbReference type="NCBI Taxonomy" id="1227739"/>
    <lineage>
        <taxon>Bacteria</taxon>
        <taxon>Pseudomonadati</taxon>
        <taxon>Bacteroidota</taxon>
        <taxon>Cytophagia</taxon>
        <taxon>Cytophagales</taxon>
        <taxon>Hymenobacteraceae</taxon>
        <taxon>Hymenobacter</taxon>
    </lineage>
</organism>
<dbReference type="InterPro" id="IPR017853">
    <property type="entry name" value="GH"/>
</dbReference>
<dbReference type="InterPro" id="IPR000421">
    <property type="entry name" value="FA58C"/>
</dbReference>
<dbReference type="Proteomes" id="UP000019423">
    <property type="component" value="Chromosome"/>
</dbReference>
<evidence type="ECO:0000259" key="7">
    <source>
        <dbReference type="Pfam" id="PF00728"/>
    </source>
</evidence>
<dbReference type="InterPro" id="IPR008979">
    <property type="entry name" value="Galactose-bd-like_sf"/>
</dbReference>
<gene>
    <name evidence="11" type="ORF">Hsw_2840</name>
</gene>
<evidence type="ECO:0000259" key="8">
    <source>
        <dbReference type="Pfam" id="PF00754"/>
    </source>
</evidence>
<dbReference type="EC" id="3.2.1.52" evidence="3"/>
<dbReference type="Gene3D" id="3.20.20.80">
    <property type="entry name" value="Glycosidases"/>
    <property type="match status" value="1"/>
</dbReference>
<dbReference type="PRINTS" id="PR00738">
    <property type="entry name" value="GLHYDRLASE20"/>
</dbReference>
<dbReference type="PATRIC" id="fig|1227739.3.peg.3023"/>
<evidence type="ECO:0000313" key="11">
    <source>
        <dbReference type="EMBL" id="AHJ98435.1"/>
    </source>
</evidence>
<dbReference type="Gene3D" id="2.60.120.260">
    <property type="entry name" value="Galactose-binding domain-like"/>
    <property type="match status" value="1"/>
</dbReference>
<evidence type="ECO:0000256" key="2">
    <source>
        <dbReference type="ARBA" id="ARBA00006285"/>
    </source>
</evidence>
<dbReference type="OrthoDB" id="9763537at2"/>
<keyword evidence="4 11" id="KW-0378">Hydrolase</keyword>
<dbReference type="PANTHER" id="PTHR22600">
    <property type="entry name" value="BETA-HEXOSAMINIDASE"/>
    <property type="match status" value="1"/>
</dbReference>
<dbReference type="GO" id="GO:0016020">
    <property type="term" value="C:membrane"/>
    <property type="evidence" value="ECO:0007669"/>
    <property type="project" value="TreeGrafter"/>
</dbReference>
<evidence type="ECO:0000256" key="1">
    <source>
        <dbReference type="ARBA" id="ARBA00001231"/>
    </source>
</evidence>